<protein>
    <submittedName>
        <fullName evidence="2">Phosphoribosyl transferase domain protein</fullName>
    </submittedName>
</protein>
<name>H5SIV0_9BACT</name>
<dbReference type="CDD" id="cd06223">
    <property type="entry name" value="PRTases_typeI"/>
    <property type="match status" value="1"/>
</dbReference>
<dbReference type="Gene3D" id="3.30.1310.20">
    <property type="entry name" value="PRTase-like"/>
    <property type="match status" value="1"/>
</dbReference>
<sequence length="204" mass="22275">MRAYQGLDALVLGIARGGVVVGAPIAEALEAELEVIAPRKLPIPFNPEAGFGAIAEDGTTYLNAALVRALGLTEDEIRQIAAEVLAEVRRRIERYRGDRPPPVVNDRTVILVDDGLATGYTMLAAIQSVKKGAPARLVVAVPVSPASTLRRIEPHVDELHCLVAPETDVFAVADFYEDFRDVRDEDVTALLERARRKRQQRSES</sequence>
<proteinExistence type="predicted"/>
<feature type="domain" description="Phosphoribosyltransferase" evidence="1">
    <location>
        <begin position="9"/>
        <end position="175"/>
    </location>
</feature>
<keyword evidence="2" id="KW-0808">Transferase</keyword>
<dbReference type="EMBL" id="AP011737">
    <property type="protein sequence ID" value="BAL56086.1"/>
    <property type="molecule type" value="Genomic_DNA"/>
</dbReference>
<dbReference type="Pfam" id="PF00156">
    <property type="entry name" value="Pribosyltran"/>
    <property type="match status" value="1"/>
</dbReference>
<dbReference type="AlphaFoldDB" id="H5SIV0"/>
<gene>
    <name evidence="2" type="ORF">HGMM_F34F02C23</name>
</gene>
<dbReference type="InterPro" id="IPR029057">
    <property type="entry name" value="PRTase-like"/>
</dbReference>
<organism evidence="2">
    <name type="scientific">uncultured Acidobacteriota bacterium</name>
    <dbReference type="NCBI Taxonomy" id="171953"/>
    <lineage>
        <taxon>Bacteria</taxon>
        <taxon>Pseudomonadati</taxon>
        <taxon>Acidobacteriota</taxon>
        <taxon>environmental samples</taxon>
    </lineage>
</organism>
<evidence type="ECO:0000259" key="1">
    <source>
        <dbReference type="Pfam" id="PF00156"/>
    </source>
</evidence>
<reference evidence="2" key="2">
    <citation type="journal article" date="2012" name="PLoS ONE">
        <title>A Deeply Branching Thermophilic Bacterium with an Ancient Acetyl-CoA Pathway Dominates a Subsurface Ecosystem.</title>
        <authorList>
            <person name="Takami H."/>
            <person name="Noguchi H."/>
            <person name="Takaki Y."/>
            <person name="Uchiyama I."/>
            <person name="Toyoda A."/>
            <person name="Nishi S."/>
            <person name="Chee G.-J."/>
            <person name="Arai W."/>
            <person name="Nunoura T."/>
            <person name="Itoh T."/>
            <person name="Hattori M."/>
            <person name="Takai K."/>
        </authorList>
    </citation>
    <scope>NUCLEOTIDE SEQUENCE</scope>
</reference>
<dbReference type="GO" id="GO:0016740">
    <property type="term" value="F:transferase activity"/>
    <property type="evidence" value="ECO:0007669"/>
    <property type="project" value="UniProtKB-KW"/>
</dbReference>
<evidence type="ECO:0000313" key="2">
    <source>
        <dbReference type="EMBL" id="BAL56086.1"/>
    </source>
</evidence>
<dbReference type="Gene3D" id="3.40.50.2020">
    <property type="match status" value="1"/>
</dbReference>
<dbReference type="InterPro" id="IPR000836">
    <property type="entry name" value="PRTase_dom"/>
</dbReference>
<reference evidence="2" key="1">
    <citation type="journal article" date="2005" name="Environ. Microbiol.">
        <title>Genetic and functional properties of uncultivated thermophilic crenarchaeotes from a subsurface gold mine as revealed by analysis of genome fragments.</title>
        <authorList>
            <person name="Nunoura T."/>
            <person name="Hirayama H."/>
            <person name="Takami H."/>
            <person name="Oida H."/>
            <person name="Nishi S."/>
            <person name="Shimamura S."/>
            <person name="Suzuki Y."/>
            <person name="Inagaki F."/>
            <person name="Takai K."/>
            <person name="Nealson K.H."/>
            <person name="Horikoshi K."/>
        </authorList>
    </citation>
    <scope>NUCLEOTIDE SEQUENCE</scope>
</reference>
<dbReference type="SUPFAM" id="SSF53271">
    <property type="entry name" value="PRTase-like"/>
    <property type="match status" value="1"/>
</dbReference>
<accession>H5SIV0</accession>